<protein>
    <submittedName>
        <fullName evidence="5">Acetyl-CoA synthetase (ADP-forming)</fullName>
    </submittedName>
</protein>
<evidence type="ECO:0000313" key="6">
    <source>
        <dbReference type="Proteomes" id="UP000199758"/>
    </source>
</evidence>
<evidence type="ECO:0000256" key="2">
    <source>
        <dbReference type="ARBA" id="ARBA00022741"/>
    </source>
</evidence>
<sequence length="780" mass="83789">MSAQNLEALLHSRAVLAVGEPSSALERGLLRRLQASADSVVIADSWWSLHAHLHRRDDVPRLAVVFDAALISVDVVDALGASHCRGVIWTSAESIPDAVLQAARPHRLRFVGPRSAGFFLGGGLSAGEFPPDVAAGSLALIAQWGSIAAAAIDWAAGRGIGFSWAVTTGAESDADIADFLDVAALDPATRAVILQLGAVRAGRKFMSAARACARLKPVVVLQSRVGGREALTGTDPVRTAAFARAGLVECSTLDGLFDALTALARIPARPQVRVITVGNGAGLCALGVDAVLRHGLALAHCAPATVDAIGALAPRARALEGAIDAGPVEPQALADLCRRLMADDGVDYVLMVHSPQLDSAHQLYVDALLAAQLGPRLVTVWLGLKTALEARRRSTDAGLATFVTAGQAARALRYRWLHGRTRELLMQTPPPVDREPVDRLAMQQMLQAAAGRGDHQLPTPAADELLARYRLPLRTPAGAMAARGFELSIERHREMGTYLSITAVSGLLRSDTGIGFAPLDGLLAQRMIEAINLPLSERAQAPLAAALLSLSQIALDQPAVAQLRLTLALDERAQLHRIGDASVEVDPTPPLERRRLILAPYPDVLQKVVTTRDGRRYRLRPIRPEDEPALVTLLERLRPDDVRLRFFAAIRYFSHEMAARMTQIDYDRELVLIAQPDDEPETLCAVAHLVIDAYGERGEFALLVHHDHAGSGLGRQLMNELIAHGRAQQLQQIVGDVLRHNRPMLALAAHLGFTEKPHDQEPDCRRVELDLSPGAAATGL</sequence>
<dbReference type="Gene3D" id="3.40.50.261">
    <property type="entry name" value="Succinyl-CoA synthetase domains"/>
    <property type="match status" value="2"/>
</dbReference>
<dbReference type="Pfam" id="PF00583">
    <property type="entry name" value="Acetyltransf_1"/>
    <property type="match status" value="1"/>
</dbReference>
<dbReference type="EMBL" id="FQWZ01000003">
    <property type="protein sequence ID" value="SHG87251.1"/>
    <property type="molecule type" value="Genomic_DNA"/>
</dbReference>
<keyword evidence="1" id="KW-0436">Ligase</keyword>
<proteinExistence type="predicted"/>
<dbReference type="Proteomes" id="UP000199758">
    <property type="component" value="Unassembled WGS sequence"/>
</dbReference>
<dbReference type="STRING" id="490188.SAMN04488068_1777"/>
<dbReference type="Gene3D" id="3.40.630.30">
    <property type="match status" value="1"/>
</dbReference>
<dbReference type="OrthoDB" id="9807426at2"/>
<evidence type="ECO:0000256" key="1">
    <source>
        <dbReference type="ARBA" id="ARBA00022598"/>
    </source>
</evidence>
<dbReference type="RefSeq" id="WP_072896572.1">
    <property type="nucleotide sequence ID" value="NZ_FQWZ01000003.1"/>
</dbReference>
<dbReference type="InterPro" id="IPR016102">
    <property type="entry name" value="Succinyl-CoA_synth-like"/>
</dbReference>
<name>A0A1M5NCM8_9GAMM</name>
<dbReference type="PANTHER" id="PTHR43334">
    <property type="entry name" value="ACETATE--COA LIGASE [ADP-FORMING]"/>
    <property type="match status" value="1"/>
</dbReference>
<dbReference type="PROSITE" id="PS51186">
    <property type="entry name" value="GNAT"/>
    <property type="match status" value="1"/>
</dbReference>
<dbReference type="Pfam" id="PF13607">
    <property type="entry name" value="Succ_CoA_lig"/>
    <property type="match status" value="1"/>
</dbReference>
<dbReference type="GO" id="GO:0016747">
    <property type="term" value="F:acyltransferase activity, transferring groups other than amino-acyl groups"/>
    <property type="evidence" value="ECO:0007669"/>
    <property type="project" value="InterPro"/>
</dbReference>
<dbReference type="InterPro" id="IPR016181">
    <property type="entry name" value="Acyl_CoA_acyltransferase"/>
</dbReference>
<dbReference type="PANTHER" id="PTHR43334:SF1">
    <property type="entry name" value="3-HYDROXYPROPIONATE--COA LIGASE [ADP-FORMING]"/>
    <property type="match status" value="1"/>
</dbReference>
<dbReference type="GO" id="GO:0016874">
    <property type="term" value="F:ligase activity"/>
    <property type="evidence" value="ECO:0007669"/>
    <property type="project" value="UniProtKB-KW"/>
</dbReference>
<feature type="domain" description="N-acetyltransferase" evidence="4">
    <location>
        <begin position="617"/>
        <end position="774"/>
    </location>
</feature>
<keyword evidence="2" id="KW-0547">Nucleotide-binding</keyword>
<evidence type="ECO:0000313" key="5">
    <source>
        <dbReference type="EMBL" id="SHG87251.1"/>
    </source>
</evidence>
<evidence type="ECO:0000256" key="3">
    <source>
        <dbReference type="ARBA" id="ARBA00022840"/>
    </source>
</evidence>
<evidence type="ECO:0000259" key="4">
    <source>
        <dbReference type="PROSITE" id="PS51186"/>
    </source>
</evidence>
<dbReference type="InterPro" id="IPR032875">
    <property type="entry name" value="Succ_CoA_lig_flav_dom"/>
</dbReference>
<dbReference type="InterPro" id="IPR000182">
    <property type="entry name" value="GNAT_dom"/>
</dbReference>
<dbReference type="AlphaFoldDB" id="A0A1M5NCM8"/>
<dbReference type="InterPro" id="IPR051538">
    <property type="entry name" value="Acyl-CoA_Synth/Transferase"/>
</dbReference>
<accession>A0A1M5NCM8</accession>
<dbReference type="GO" id="GO:0005524">
    <property type="term" value="F:ATP binding"/>
    <property type="evidence" value="ECO:0007669"/>
    <property type="project" value="UniProtKB-KW"/>
</dbReference>
<reference evidence="5 6" key="1">
    <citation type="submission" date="2016-11" db="EMBL/GenBank/DDBJ databases">
        <authorList>
            <person name="Jaros S."/>
            <person name="Januszkiewicz K."/>
            <person name="Wedrychowicz H."/>
        </authorList>
    </citation>
    <scope>NUCLEOTIDE SEQUENCE [LARGE SCALE GENOMIC DNA]</scope>
    <source>
        <strain evidence="5 6">CGMCC 1.7049</strain>
    </source>
</reference>
<organism evidence="5 6">
    <name type="scientific">Hydrocarboniphaga daqingensis</name>
    <dbReference type="NCBI Taxonomy" id="490188"/>
    <lineage>
        <taxon>Bacteria</taxon>
        <taxon>Pseudomonadati</taxon>
        <taxon>Pseudomonadota</taxon>
        <taxon>Gammaproteobacteria</taxon>
        <taxon>Nevskiales</taxon>
        <taxon>Nevskiaceae</taxon>
        <taxon>Hydrocarboniphaga</taxon>
    </lineage>
</organism>
<gene>
    <name evidence="5" type="ORF">SAMN04488068_1777</name>
</gene>
<keyword evidence="6" id="KW-1185">Reference proteome</keyword>
<dbReference type="SUPFAM" id="SSF55729">
    <property type="entry name" value="Acyl-CoA N-acyltransferases (Nat)"/>
    <property type="match status" value="1"/>
</dbReference>
<dbReference type="SUPFAM" id="SSF52210">
    <property type="entry name" value="Succinyl-CoA synthetase domains"/>
    <property type="match status" value="2"/>
</dbReference>
<keyword evidence="3" id="KW-0067">ATP-binding</keyword>